<dbReference type="RefSeq" id="WP_150558952.1">
    <property type="nucleotide sequence ID" value="NZ_CABPST010000003.1"/>
</dbReference>
<sequence length="388" mass="41314">MFPSPSGGLAPYRSEVPVPSFEHRPCRSHCQSDVADLRQRYLRAPRDSPLRESLFSMATSASGSVAVFLEPLLPRDVRGGFLLNAQELATLRCIAFLPAADVGLDLLLRAGLPEDAAHDLCELLRNAPEDAVMTTLASLLTAPSPLAHWWNHAPAPSGDSVSRDARRALRLLQLAGHRQWPFAEHVWRGAVTLAGQALRGDANSGVPPDPHLGVALLDLLPRNLHSQRLMVAFTGEPILLFSMRTGFPAAAVEKMLSLGFDANVSSPEGRAPAGDPVPILPGATPLHYAALHGDLELIGLLASHGADLNARDARGYSPMLYAKAGAPLLYGYDTVTTLRPEDRADIGLRDATAAVVRSLCRLGADPSVCGRDGAGLGRTLILSVIASF</sequence>
<protein>
    <submittedName>
        <fullName evidence="4">Uncharacterized protein</fullName>
    </submittedName>
</protein>
<dbReference type="PRINTS" id="PR01415">
    <property type="entry name" value="ANKYRIN"/>
</dbReference>
<dbReference type="SUPFAM" id="SSF48403">
    <property type="entry name" value="Ankyrin repeat"/>
    <property type="match status" value="1"/>
</dbReference>
<proteinExistence type="predicted"/>
<keyword evidence="5" id="KW-1185">Reference proteome</keyword>
<dbReference type="InterPro" id="IPR002110">
    <property type="entry name" value="Ankyrin_rpt"/>
</dbReference>
<evidence type="ECO:0000256" key="3">
    <source>
        <dbReference type="PROSITE-ProRule" id="PRU00023"/>
    </source>
</evidence>
<dbReference type="Proteomes" id="UP000382040">
    <property type="component" value="Unassembled WGS sequence"/>
</dbReference>
<dbReference type="PANTHER" id="PTHR24180">
    <property type="entry name" value="CYCLIN-DEPENDENT KINASE INHIBITOR 2C-RELATED"/>
    <property type="match status" value="1"/>
</dbReference>
<gene>
    <name evidence="4" type="ORF">PBR20603_01522</name>
</gene>
<evidence type="ECO:0000256" key="2">
    <source>
        <dbReference type="ARBA" id="ARBA00023043"/>
    </source>
</evidence>
<dbReference type="OrthoDB" id="8945313at2"/>
<reference evidence="4 5" key="1">
    <citation type="submission" date="2019-08" db="EMBL/GenBank/DDBJ databases">
        <authorList>
            <person name="Peeters C."/>
        </authorList>
    </citation>
    <scope>NUCLEOTIDE SEQUENCE [LARGE SCALE GENOMIC DNA]</scope>
    <source>
        <strain evidence="4 5">LMG 20603</strain>
    </source>
</reference>
<dbReference type="InterPro" id="IPR036770">
    <property type="entry name" value="Ankyrin_rpt-contain_sf"/>
</dbReference>
<name>A0A5E5BQL8_9BURK</name>
<evidence type="ECO:0000256" key="1">
    <source>
        <dbReference type="ARBA" id="ARBA00022737"/>
    </source>
</evidence>
<feature type="repeat" description="ANK" evidence="3">
    <location>
        <begin position="281"/>
        <end position="313"/>
    </location>
</feature>
<dbReference type="Pfam" id="PF00023">
    <property type="entry name" value="Ank"/>
    <property type="match status" value="1"/>
</dbReference>
<dbReference type="EMBL" id="CABPST010000003">
    <property type="protein sequence ID" value="VVE87586.1"/>
    <property type="molecule type" value="Genomic_DNA"/>
</dbReference>
<dbReference type="Gene3D" id="1.25.40.20">
    <property type="entry name" value="Ankyrin repeat-containing domain"/>
    <property type="match status" value="1"/>
</dbReference>
<evidence type="ECO:0000313" key="5">
    <source>
        <dbReference type="Proteomes" id="UP000382040"/>
    </source>
</evidence>
<evidence type="ECO:0000313" key="4">
    <source>
        <dbReference type="EMBL" id="VVE87586.1"/>
    </source>
</evidence>
<dbReference type="SMART" id="SM00248">
    <property type="entry name" value="ANK"/>
    <property type="match status" value="1"/>
</dbReference>
<accession>A0A5E5BQL8</accession>
<organism evidence="4 5">
    <name type="scientific">Pandoraea bronchicola</name>
    <dbReference type="NCBI Taxonomy" id="2508287"/>
    <lineage>
        <taxon>Bacteria</taxon>
        <taxon>Pseudomonadati</taxon>
        <taxon>Pseudomonadota</taxon>
        <taxon>Betaproteobacteria</taxon>
        <taxon>Burkholderiales</taxon>
        <taxon>Burkholderiaceae</taxon>
        <taxon>Pandoraea</taxon>
    </lineage>
</organism>
<dbReference type="InterPro" id="IPR051637">
    <property type="entry name" value="Ank_repeat_dom-contain_49"/>
</dbReference>
<dbReference type="PANTHER" id="PTHR24180:SF45">
    <property type="entry name" value="POLY [ADP-RIBOSE] POLYMERASE TANKYRASE"/>
    <property type="match status" value="1"/>
</dbReference>
<dbReference type="PROSITE" id="PS50088">
    <property type="entry name" value="ANK_REPEAT"/>
    <property type="match status" value="1"/>
</dbReference>
<dbReference type="AlphaFoldDB" id="A0A5E5BQL8"/>
<keyword evidence="1" id="KW-0677">Repeat</keyword>
<dbReference type="PROSITE" id="PS50297">
    <property type="entry name" value="ANK_REP_REGION"/>
    <property type="match status" value="1"/>
</dbReference>
<keyword evidence="2 3" id="KW-0040">ANK repeat</keyword>